<keyword evidence="3" id="KW-0808">Transferase</keyword>
<dbReference type="STRING" id="706587.Desti_3917"/>
<dbReference type="Gene3D" id="2.60.200.40">
    <property type="match status" value="1"/>
</dbReference>
<name>I4CAG8_DESTA</name>
<dbReference type="NCBIfam" id="TIGR00147">
    <property type="entry name" value="YegS/Rv2252/BmrU family lipid kinase"/>
    <property type="match status" value="1"/>
</dbReference>
<dbReference type="InterPro" id="IPR005218">
    <property type="entry name" value="Diacylglycerol/lipid_kinase"/>
</dbReference>
<keyword evidence="9" id="KW-0443">Lipid metabolism</keyword>
<keyword evidence="2" id="KW-0444">Lipid biosynthesis</keyword>
<comment type="cofactor">
    <cofactor evidence="1">
        <name>Mg(2+)</name>
        <dbReference type="ChEBI" id="CHEBI:18420"/>
    </cofactor>
</comment>
<dbReference type="EMBL" id="CP003360">
    <property type="protein sequence ID" value="AFM26559.1"/>
    <property type="molecule type" value="Genomic_DNA"/>
</dbReference>
<dbReference type="PATRIC" id="fig|706587.4.peg.4443"/>
<evidence type="ECO:0000256" key="7">
    <source>
        <dbReference type="ARBA" id="ARBA00022840"/>
    </source>
</evidence>
<evidence type="ECO:0000256" key="3">
    <source>
        <dbReference type="ARBA" id="ARBA00022679"/>
    </source>
</evidence>
<dbReference type="Pfam" id="PF00781">
    <property type="entry name" value="DAGK_cat"/>
    <property type="match status" value="1"/>
</dbReference>
<dbReference type="PROSITE" id="PS50146">
    <property type="entry name" value="DAGK"/>
    <property type="match status" value="1"/>
</dbReference>
<dbReference type="RefSeq" id="WP_014811685.1">
    <property type="nucleotide sequence ID" value="NC_018025.1"/>
</dbReference>
<dbReference type="InterPro" id="IPR050187">
    <property type="entry name" value="Lipid_Phosphate_FormReg"/>
</dbReference>
<evidence type="ECO:0000259" key="12">
    <source>
        <dbReference type="PROSITE" id="PS50146"/>
    </source>
</evidence>
<evidence type="ECO:0000256" key="5">
    <source>
        <dbReference type="ARBA" id="ARBA00022741"/>
    </source>
</evidence>
<evidence type="ECO:0000313" key="13">
    <source>
        <dbReference type="EMBL" id="AFM26559.1"/>
    </source>
</evidence>
<dbReference type="GO" id="GO:0046872">
    <property type="term" value="F:metal ion binding"/>
    <property type="evidence" value="ECO:0007669"/>
    <property type="project" value="UniProtKB-KW"/>
</dbReference>
<sequence length="290" mass="31365">MRVLIIGNPIAGTGKAISRIEEFAQVLERRGHRTEIFLTSGAGSAAERARTIDSSLDRLVIAGGDGTVNEVLNGIPDPSRVPLFHFPVGTANQLALSLGLPSEMELLANALEKGKILKADLGLAGDRRFLMLLTAGFDAAVTEEVKRHRNGGLGYIGYVIPIVKTIAYHKPVRLKVILDEHTEVTGATVMLLKVRLYGGFLVFAEDARLNSGCFHVCVFREGSVSRIVSYALAGLTRTSSYHTDIMRFRARSVRIESDNCVPVEADGDHYGTTPVTVRLEPSVVPLITSG</sequence>
<keyword evidence="7" id="KW-0067">ATP-binding</keyword>
<keyword evidence="4" id="KW-0479">Metal-binding</keyword>
<keyword evidence="10" id="KW-0594">Phospholipid biosynthesis</keyword>
<keyword evidence="11" id="KW-1208">Phospholipid metabolism</keyword>
<dbReference type="InterPro" id="IPR017438">
    <property type="entry name" value="ATP-NAD_kinase_N"/>
</dbReference>
<protein>
    <recommendedName>
        <fullName evidence="12">DAGKc domain-containing protein</fullName>
    </recommendedName>
</protein>
<organism evidence="13 14">
    <name type="scientific">Desulfomonile tiedjei (strain ATCC 49306 / DSM 6799 / DCB-1)</name>
    <dbReference type="NCBI Taxonomy" id="706587"/>
    <lineage>
        <taxon>Bacteria</taxon>
        <taxon>Pseudomonadati</taxon>
        <taxon>Thermodesulfobacteriota</taxon>
        <taxon>Desulfomonilia</taxon>
        <taxon>Desulfomonilales</taxon>
        <taxon>Desulfomonilaceae</taxon>
        <taxon>Desulfomonile</taxon>
    </lineage>
</organism>
<dbReference type="SUPFAM" id="SSF111331">
    <property type="entry name" value="NAD kinase/diacylglycerol kinase-like"/>
    <property type="match status" value="1"/>
</dbReference>
<dbReference type="eggNOG" id="COG1597">
    <property type="taxonomic scope" value="Bacteria"/>
</dbReference>
<dbReference type="PANTHER" id="PTHR12358">
    <property type="entry name" value="SPHINGOSINE KINASE"/>
    <property type="match status" value="1"/>
</dbReference>
<dbReference type="InterPro" id="IPR045540">
    <property type="entry name" value="YegS/DAGK_C"/>
</dbReference>
<keyword evidence="6" id="KW-0418">Kinase</keyword>
<dbReference type="HOGENOM" id="CLU_045532_2_1_7"/>
<proteinExistence type="predicted"/>
<dbReference type="Gene3D" id="3.40.50.10330">
    <property type="entry name" value="Probable inorganic polyphosphate/atp-NAD kinase, domain 1"/>
    <property type="match status" value="1"/>
</dbReference>
<evidence type="ECO:0000256" key="4">
    <source>
        <dbReference type="ARBA" id="ARBA00022723"/>
    </source>
</evidence>
<dbReference type="PANTHER" id="PTHR12358:SF106">
    <property type="entry name" value="LIPID KINASE YEGS"/>
    <property type="match status" value="1"/>
</dbReference>
<accession>I4CAG8</accession>
<dbReference type="AlphaFoldDB" id="I4CAG8"/>
<dbReference type="InterPro" id="IPR016064">
    <property type="entry name" value="NAD/diacylglycerol_kinase_sf"/>
</dbReference>
<evidence type="ECO:0000256" key="2">
    <source>
        <dbReference type="ARBA" id="ARBA00022516"/>
    </source>
</evidence>
<feature type="domain" description="DAGKc" evidence="12">
    <location>
        <begin position="1"/>
        <end position="128"/>
    </location>
</feature>
<evidence type="ECO:0000256" key="10">
    <source>
        <dbReference type="ARBA" id="ARBA00023209"/>
    </source>
</evidence>
<gene>
    <name evidence="13" type="ordered locus">Desti_3917</name>
</gene>
<reference evidence="14" key="1">
    <citation type="submission" date="2012-06" db="EMBL/GenBank/DDBJ databases">
        <title>Complete sequence of chromosome of Desulfomonile tiedjei DSM 6799.</title>
        <authorList>
            <person name="Lucas S."/>
            <person name="Copeland A."/>
            <person name="Lapidus A."/>
            <person name="Glavina del Rio T."/>
            <person name="Dalin E."/>
            <person name="Tice H."/>
            <person name="Bruce D."/>
            <person name="Goodwin L."/>
            <person name="Pitluck S."/>
            <person name="Peters L."/>
            <person name="Ovchinnikova G."/>
            <person name="Zeytun A."/>
            <person name="Lu M."/>
            <person name="Kyrpides N."/>
            <person name="Mavromatis K."/>
            <person name="Ivanova N."/>
            <person name="Brettin T."/>
            <person name="Detter J.C."/>
            <person name="Han C."/>
            <person name="Larimer F."/>
            <person name="Land M."/>
            <person name="Hauser L."/>
            <person name="Markowitz V."/>
            <person name="Cheng J.-F."/>
            <person name="Hugenholtz P."/>
            <person name="Woyke T."/>
            <person name="Wu D."/>
            <person name="Spring S."/>
            <person name="Schroeder M."/>
            <person name="Brambilla E."/>
            <person name="Klenk H.-P."/>
            <person name="Eisen J.A."/>
        </authorList>
    </citation>
    <scope>NUCLEOTIDE SEQUENCE [LARGE SCALE GENOMIC DNA]</scope>
    <source>
        <strain evidence="14">ATCC 49306 / DSM 6799 / DCB-1</strain>
    </source>
</reference>
<dbReference type="GO" id="GO:0016301">
    <property type="term" value="F:kinase activity"/>
    <property type="evidence" value="ECO:0007669"/>
    <property type="project" value="UniProtKB-KW"/>
</dbReference>
<evidence type="ECO:0000256" key="8">
    <source>
        <dbReference type="ARBA" id="ARBA00022842"/>
    </source>
</evidence>
<dbReference type="SMART" id="SM00046">
    <property type="entry name" value="DAGKc"/>
    <property type="match status" value="1"/>
</dbReference>
<dbReference type="GO" id="GO:0005886">
    <property type="term" value="C:plasma membrane"/>
    <property type="evidence" value="ECO:0007669"/>
    <property type="project" value="TreeGrafter"/>
</dbReference>
<dbReference type="OrthoDB" id="142078at2"/>
<dbReference type="GO" id="GO:0005524">
    <property type="term" value="F:ATP binding"/>
    <property type="evidence" value="ECO:0007669"/>
    <property type="project" value="UniProtKB-KW"/>
</dbReference>
<dbReference type="Proteomes" id="UP000006055">
    <property type="component" value="Chromosome"/>
</dbReference>
<keyword evidence="14" id="KW-1185">Reference proteome</keyword>
<keyword evidence="8" id="KW-0460">Magnesium</keyword>
<evidence type="ECO:0000256" key="11">
    <source>
        <dbReference type="ARBA" id="ARBA00023264"/>
    </source>
</evidence>
<dbReference type="KEGG" id="dti:Desti_3917"/>
<keyword evidence="5" id="KW-0547">Nucleotide-binding</keyword>
<evidence type="ECO:0000256" key="6">
    <source>
        <dbReference type="ARBA" id="ARBA00022777"/>
    </source>
</evidence>
<dbReference type="Pfam" id="PF19279">
    <property type="entry name" value="YegS_C"/>
    <property type="match status" value="1"/>
</dbReference>
<dbReference type="GO" id="GO:0008654">
    <property type="term" value="P:phospholipid biosynthetic process"/>
    <property type="evidence" value="ECO:0007669"/>
    <property type="project" value="UniProtKB-KW"/>
</dbReference>
<evidence type="ECO:0000256" key="1">
    <source>
        <dbReference type="ARBA" id="ARBA00001946"/>
    </source>
</evidence>
<evidence type="ECO:0000256" key="9">
    <source>
        <dbReference type="ARBA" id="ARBA00023098"/>
    </source>
</evidence>
<evidence type="ECO:0000313" key="14">
    <source>
        <dbReference type="Proteomes" id="UP000006055"/>
    </source>
</evidence>
<dbReference type="InterPro" id="IPR001206">
    <property type="entry name" value="Diacylglycerol_kinase_cat_dom"/>
</dbReference>